<evidence type="ECO:0000256" key="3">
    <source>
        <dbReference type="ARBA" id="ARBA00022692"/>
    </source>
</evidence>
<dbReference type="GO" id="GO:0005886">
    <property type="term" value="C:plasma membrane"/>
    <property type="evidence" value="ECO:0007669"/>
    <property type="project" value="TreeGrafter"/>
</dbReference>
<dbReference type="Proteomes" id="UP000010729">
    <property type="component" value="Unassembled WGS sequence"/>
</dbReference>
<keyword evidence="11" id="KW-1185">Reference proteome</keyword>
<dbReference type="AlphaFoldDB" id="N1UPP7"/>
<keyword evidence="4 7" id="KW-1133">Transmembrane helix</keyword>
<dbReference type="Gene3D" id="3.10.20.310">
    <property type="entry name" value="membrane protein fhac"/>
    <property type="match status" value="1"/>
</dbReference>
<evidence type="ECO:0000259" key="9">
    <source>
        <dbReference type="Pfam" id="PF08478"/>
    </source>
</evidence>
<proteinExistence type="predicted"/>
<protein>
    <submittedName>
        <fullName evidence="10">Cell division protein FtsQ</fullName>
    </submittedName>
</protein>
<reference evidence="10 11" key="1">
    <citation type="journal article" date="2013" name="Genome Announc.">
        <title>Draft Genome Sequence of Arthrobacter crystallopoietes Strain BAB-32, Revealing Genes for Bioremediation.</title>
        <authorList>
            <person name="Joshi M.N."/>
            <person name="Pandit A.S."/>
            <person name="Sharma A."/>
            <person name="Pandya R.V."/>
            <person name="Desai S.M."/>
            <person name="Saxena A.K."/>
            <person name="Bagatharia S.B."/>
        </authorList>
    </citation>
    <scope>NUCLEOTIDE SEQUENCE [LARGE SCALE GENOMIC DNA]</scope>
    <source>
        <strain evidence="10 11">BAB-32</strain>
    </source>
</reference>
<keyword evidence="5" id="KW-0131">Cell cycle</keyword>
<evidence type="ECO:0000256" key="4">
    <source>
        <dbReference type="ARBA" id="ARBA00022989"/>
    </source>
</evidence>
<name>N1UPP7_9MICC</name>
<dbReference type="RefSeq" id="WP_005274560.1">
    <property type="nucleotide sequence ID" value="NZ_ANPE02000284.1"/>
</dbReference>
<evidence type="ECO:0000313" key="11">
    <source>
        <dbReference type="Proteomes" id="UP000010729"/>
    </source>
</evidence>
<dbReference type="PANTHER" id="PTHR37820:SF1">
    <property type="entry name" value="CELL DIVISION PROTEIN FTSQ"/>
    <property type="match status" value="1"/>
</dbReference>
<comment type="caution">
    <text evidence="10">The sequence shown here is derived from an EMBL/GenBank/DDBJ whole genome shotgun (WGS) entry which is preliminary data.</text>
</comment>
<evidence type="ECO:0000256" key="2">
    <source>
        <dbReference type="ARBA" id="ARBA00022618"/>
    </source>
</evidence>
<accession>N1UPP7</accession>
<feature type="domain" description="POTRA" evidence="9">
    <location>
        <begin position="155"/>
        <end position="222"/>
    </location>
</feature>
<evidence type="ECO:0000313" key="10">
    <source>
        <dbReference type="EMBL" id="EMY32366.1"/>
    </source>
</evidence>
<keyword evidence="1" id="KW-1003">Cell membrane</keyword>
<feature type="compositionally biased region" description="Low complexity" evidence="6">
    <location>
        <begin position="84"/>
        <end position="96"/>
    </location>
</feature>
<dbReference type="GO" id="GO:0051301">
    <property type="term" value="P:cell division"/>
    <property type="evidence" value="ECO:0007669"/>
    <property type="project" value="UniProtKB-KW"/>
</dbReference>
<dbReference type="InterPro" id="IPR013685">
    <property type="entry name" value="POTRA_FtsQ_type"/>
</dbReference>
<evidence type="ECO:0000256" key="5">
    <source>
        <dbReference type="ARBA" id="ARBA00023306"/>
    </source>
</evidence>
<keyword evidence="7" id="KW-0472">Membrane</keyword>
<keyword evidence="2 10" id="KW-0132">Cell division</keyword>
<gene>
    <name evidence="10" type="ORF">D477_020538</name>
</gene>
<dbReference type="InterPro" id="IPR050487">
    <property type="entry name" value="FtsQ_DivIB"/>
</dbReference>
<keyword evidence="3 7" id="KW-0812">Transmembrane</keyword>
<feature type="region of interest" description="Disordered" evidence="6">
    <location>
        <begin position="1"/>
        <end position="112"/>
    </location>
</feature>
<dbReference type="Pfam" id="PF03799">
    <property type="entry name" value="FtsQ_DivIB_C"/>
    <property type="match status" value="1"/>
</dbReference>
<dbReference type="EMBL" id="ANPE02000284">
    <property type="protein sequence ID" value="EMY32366.1"/>
    <property type="molecule type" value="Genomic_DNA"/>
</dbReference>
<dbReference type="InterPro" id="IPR005548">
    <property type="entry name" value="Cell_div_FtsQ/DivIB_C"/>
</dbReference>
<organism evidence="10 11">
    <name type="scientific">Arthrobacter crystallopoietes BAB-32</name>
    <dbReference type="NCBI Taxonomy" id="1246476"/>
    <lineage>
        <taxon>Bacteria</taxon>
        <taxon>Bacillati</taxon>
        <taxon>Actinomycetota</taxon>
        <taxon>Actinomycetes</taxon>
        <taxon>Micrococcales</taxon>
        <taxon>Micrococcaceae</taxon>
        <taxon>Crystallibacter</taxon>
    </lineage>
</organism>
<dbReference type="Pfam" id="PF08478">
    <property type="entry name" value="POTRA_1"/>
    <property type="match status" value="1"/>
</dbReference>
<evidence type="ECO:0000259" key="8">
    <source>
        <dbReference type="Pfam" id="PF03799"/>
    </source>
</evidence>
<feature type="transmembrane region" description="Helical" evidence="7">
    <location>
        <begin position="130"/>
        <end position="154"/>
    </location>
</feature>
<feature type="compositionally biased region" description="Low complexity" evidence="6">
    <location>
        <begin position="1"/>
        <end position="14"/>
    </location>
</feature>
<evidence type="ECO:0000256" key="1">
    <source>
        <dbReference type="ARBA" id="ARBA00022475"/>
    </source>
</evidence>
<feature type="non-terminal residue" evidence="10">
    <location>
        <position position="1"/>
    </location>
</feature>
<dbReference type="PANTHER" id="PTHR37820">
    <property type="entry name" value="CELL DIVISION PROTEIN DIVIB"/>
    <property type="match status" value="1"/>
</dbReference>
<feature type="domain" description="Cell division protein FtsQ/DivIB C-terminal" evidence="8">
    <location>
        <begin position="226"/>
        <end position="341"/>
    </location>
</feature>
<evidence type="ECO:0000256" key="7">
    <source>
        <dbReference type="SAM" id="Phobius"/>
    </source>
</evidence>
<sequence length="351" mass="36782">AGAGQGSPASGAGQRPPASAQRTPEPGSHGPETGSIRINSGKVSVMGAENRSTSATKDPSAPLPKREGKSATPAVPRGRKTAEAKPAARARPAAKAGKQRKAVTPSSAESKSRTIVAFPESPRRKLRRRLWIGGVTAVVLFIALLAVLVFSPVLAIQTVSVSGTDLTRKEALVEALQPLKGKPLPQVTDQDVKALLTNFPAVDDVAVEAKPPSELGVRVVEHVPVAVLKTGKKFALINADGKRLATVGKRGDAELPLIDGSTAGEDPEIFRTLTAVLAALPQDVLAKLEHASAKTVDSVELQLTNGKKVIWGNADQLELKARVFEALLKAKQPEGGIQVYDVSTPTRPVTR</sequence>
<evidence type="ECO:0000256" key="6">
    <source>
        <dbReference type="SAM" id="MobiDB-lite"/>
    </source>
</evidence>